<dbReference type="Pfam" id="PF00702">
    <property type="entry name" value="Hydrolase"/>
    <property type="match status" value="1"/>
</dbReference>
<dbReference type="PANTHER" id="PTHR43611">
    <property type="entry name" value="ALPHA-D-GLUCOSE 1-PHOSPHATE PHOSPHATASE"/>
    <property type="match status" value="1"/>
</dbReference>
<comment type="caution">
    <text evidence="1">The sequence shown here is derived from an EMBL/GenBank/DDBJ whole genome shotgun (WGS) entry which is preliminary data.</text>
</comment>
<dbReference type="InterPro" id="IPR023198">
    <property type="entry name" value="PGP-like_dom2"/>
</dbReference>
<organism evidence="1 2">
    <name type="scientific">Bacteroides caccae</name>
    <dbReference type="NCBI Taxonomy" id="47678"/>
    <lineage>
        <taxon>Bacteria</taxon>
        <taxon>Pseudomonadati</taxon>
        <taxon>Bacteroidota</taxon>
        <taxon>Bacteroidia</taxon>
        <taxon>Bacteroidales</taxon>
        <taxon>Bacteroidaceae</taxon>
        <taxon>Bacteroides</taxon>
    </lineage>
</organism>
<dbReference type="InterPro" id="IPR036412">
    <property type="entry name" value="HAD-like_sf"/>
</dbReference>
<gene>
    <name evidence="1" type="ORF">F2Y31_20860</name>
</gene>
<dbReference type="SFLD" id="SFLDG01129">
    <property type="entry name" value="C1.5:_HAD__Beta-PGM__Phosphata"/>
    <property type="match status" value="1"/>
</dbReference>
<dbReference type="PANTHER" id="PTHR43611:SF3">
    <property type="entry name" value="FLAVIN MONONUCLEOTIDE HYDROLASE 1, CHLOROPLATIC"/>
    <property type="match status" value="1"/>
</dbReference>
<dbReference type="EMBL" id="VVYD01000029">
    <property type="protein sequence ID" value="KAA5494537.1"/>
    <property type="molecule type" value="Genomic_DNA"/>
</dbReference>
<dbReference type="Gene3D" id="1.10.150.240">
    <property type="entry name" value="Putative phosphatase, domain 2"/>
    <property type="match status" value="1"/>
</dbReference>
<sequence>MVKNIVFDFGGVLLDWNPKYFYRTYFKDEKEMEYFLSHICTEEWNAEQDKGRSFEEGVRLLQKQYPQYTEPIRMFKDKWECMLKGEFTRSVDLLKRLKGEGYGIYGLTNWSAETIPLVYSKYNFFQLFDGIVVSGEEKVIKPDPKIYRILLERYNLTAENTLFIDDNSANIETAKQLGFQTIVFDDFKNVSLQISVLTNDK</sequence>
<dbReference type="InterPro" id="IPR006439">
    <property type="entry name" value="HAD-SF_hydro_IA"/>
</dbReference>
<reference evidence="1 2" key="1">
    <citation type="journal article" date="2019" name="Nat. Med.">
        <title>A library of human gut bacterial isolates paired with longitudinal multiomics data enables mechanistic microbiome research.</title>
        <authorList>
            <person name="Poyet M."/>
            <person name="Groussin M."/>
            <person name="Gibbons S.M."/>
            <person name="Avila-Pacheco J."/>
            <person name="Jiang X."/>
            <person name="Kearney S.M."/>
            <person name="Perrotta A.R."/>
            <person name="Berdy B."/>
            <person name="Zhao S."/>
            <person name="Lieberman T.D."/>
            <person name="Swanson P.K."/>
            <person name="Smith M."/>
            <person name="Roesemann S."/>
            <person name="Alexander J.E."/>
            <person name="Rich S.A."/>
            <person name="Livny J."/>
            <person name="Vlamakis H."/>
            <person name="Clish C."/>
            <person name="Bullock K."/>
            <person name="Deik A."/>
            <person name="Scott J."/>
            <person name="Pierce K.A."/>
            <person name="Xavier R.J."/>
            <person name="Alm E.J."/>
        </authorList>
    </citation>
    <scope>NUCLEOTIDE SEQUENCE [LARGE SCALE GENOMIC DNA]</scope>
    <source>
        <strain evidence="1 2">BIOML-A19</strain>
    </source>
</reference>
<dbReference type="SFLD" id="SFLDS00003">
    <property type="entry name" value="Haloacid_Dehalogenase"/>
    <property type="match status" value="1"/>
</dbReference>
<name>A0A9P4DYS8_9BACE</name>
<dbReference type="Proteomes" id="UP000368418">
    <property type="component" value="Unassembled WGS sequence"/>
</dbReference>
<dbReference type="PRINTS" id="PR00413">
    <property type="entry name" value="HADHALOGNASE"/>
</dbReference>
<dbReference type="Gene3D" id="3.40.50.1000">
    <property type="entry name" value="HAD superfamily/HAD-like"/>
    <property type="match status" value="1"/>
</dbReference>
<accession>A0A9P4DYS8</accession>
<dbReference type="AlphaFoldDB" id="A0A9P4DYS8"/>
<dbReference type="SUPFAM" id="SSF56784">
    <property type="entry name" value="HAD-like"/>
    <property type="match status" value="1"/>
</dbReference>
<dbReference type="NCBIfam" id="TIGR01509">
    <property type="entry name" value="HAD-SF-IA-v3"/>
    <property type="match status" value="1"/>
</dbReference>
<proteinExistence type="predicted"/>
<evidence type="ECO:0000313" key="1">
    <source>
        <dbReference type="EMBL" id="KAA5494537.1"/>
    </source>
</evidence>
<evidence type="ECO:0000313" key="2">
    <source>
        <dbReference type="Proteomes" id="UP000368418"/>
    </source>
</evidence>
<dbReference type="InterPro" id="IPR023214">
    <property type="entry name" value="HAD_sf"/>
</dbReference>
<protein>
    <submittedName>
        <fullName evidence="1">HAD family phosphatase</fullName>
    </submittedName>
</protein>
<dbReference type="CDD" id="cd02603">
    <property type="entry name" value="HAD_sEH-N_like"/>
    <property type="match status" value="1"/>
</dbReference>
<dbReference type="RefSeq" id="WP_149882640.1">
    <property type="nucleotide sequence ID" value="NZ_CACRTB010000041.1"/>
</dbReference>